<dbReference type="InterPro" id="IPR025380">
    <property type="entry name" value="DUF4369"/>
</dbReference>
<evidence type="ECO:0000313" key="6">
    <source>
        <dbReference type="EMBL" id="SCD19817.1"/>
    </source>
</evidence>
<dbReference type="STRING" id="1642647.PSM36_0991"/>
<dbReference type="Gene3D" id="3.40.30.10">
    <property type="entry name" value="Glutaredoxin"/>
    <property type="match status" value="1"/>
</dbReference>
<dbReference type="InterPro" id="IPR050553">
    <property type="entry name" value="Thioredoxin_ResA/DsbE_sf"/>
</dbReference>
<dbReference type="PANTHER" id="PTHR42852:SF6">
    <property type="entry name" value="THIOL:DISULFIDE INTERCHANGE PROTEIN DSBE"/>
    <property type="match status" value="1"/>
</dbReference>
<keyword evidence="4" id="KW-0676">Redox-active center</keyword>
<evidence type="ECO:0000313" key="7">
    <source>
        <dbReference type="Proteomes" id="UP000187464"/>
    </source>
</evidence>
<organism evidence="6 7">
    <name type="scientific">Proteiniphilum saccharofermentans</name>
    <dbReference type="NCBI Taxonomy" id="1642647"/>
    <lineage>
        <taxon>Bacteria</taxon>
        <taxon>Pseudomonadati</taxon>
        <taxon>Bacteroidota</taxon>
        <taxon>Bacteroidia</taxon>
        <taxon>Bacteroidales</taxon>
        <taxon>Dysgonomonadaceae</taxon>
        <taxon>Proteiniphilum</taxon>
    </lineage>
</organism>
<evidence type="ECO:0000259" key="5">
    <source>
        <dbReference type="PROSITE" id="PS51352"/>
    </source>
</evidence>
<dbReference type="CDD" id="cd02966">
    <property type="entry name" value="TlpA_like_family"/>
    <property type="match status" value="1"/>
</dbReference>
<evidence type="ECO:0000256" key="3">
    <source>
        <dbReference type="ARBA" id="ARBA00023157"/>
    </source>
</evidence>
<accession>A0A1R3T5F8</accession>
<dbReference type="PROSITE" id="PS51352">
    <property type="entry name" value="THIOREDOXIN_2"/>
    <property type="match status" value="1"/>
</dbReference>
<gene>
    <name evidence="6" type="ORF">PSM36_0991</name>
</gene>
<dbReference type="GO" id="GO:0030313">
    <property type="term" value="C:cell envelope"/>
    <property type="evidence" value="ECO:0007669"/>
    <property type="project" value="UniProtKB-SubCell"/>
</dbReference>
<reference evidence="6 7" key="1">
    <citation type="submission" date="2016-08" db="EMBL/GenBank/DDBJ databases">
        <authorList>
            <person name="Seilhamer J.J."/>
        </authorList>
    </citation>
    <scope>NUCLEOTIDE SEQUENCE [LARGE SCALE GENOMIC DNA]</scope>
    <source>
        <strain evidence="6">M3/6</strain>
    </source>
</reference>
<name>A0A1R3T5F8_9BACT</name>
<dbReference type="InterPro" id="IPR012336">
    <property type="entry name" value="Thioredoxin-like_fold"/>
</dbReference>
<dbReference type="GO" id="GO:0017004">
    <property type="term" value="P:cytochrome complex assembly"/>
    <property type="evidence" value="ECO:0007669"/>
    <property type="project" value="UniProtKB-KW"/>
</dbReference>
<dbReference type="Pfam" id="PF14289">
    <property type="entry name" value="DUF4369"/>
    <property type="match status" value="1"/>
</dbReference>
<protein>
    <recommendedName>
        <fullName evidence="5">Thioredoxin domain-containing protein</fullName>
    </recommendedName>
</protein>
<evidence type="ECO:0000256" key="2">
    <source>
        <dbReference type="ARBA" id="ARBA00022748"/>
    </source>
</evidence>
<feature type="domain" description="Thioredoxin" evidence="5">
    <location>
        <begin position="240"/>
        <end position="375"/>
    </location>
</feature>
<dbReference type="AlphaFoldDB" id="A0A1R3T5F8"/>
<keyword evidence="7" id="KW-1185">Reference proteome</keyword>
<dbReference type="Proteomes" id="UP000187464">
    <property type="component" value="Chromosome I"/>
</dbReference>
<evidence type="ECO:0000256" key="4">
    <source>
        <dbReference type="ARBA" id="ARBA00023284"/>
    </source>
</evidence>
<comment type="subcellular location">
    <subcellularLocation>
        <location evidence="1">Cell envelope</location>
    </subcellularLocation>
</comment>
<dbReference type="InterPro" id="IPR036249">
    <property type="entry name" value="Thioredoxin-like_sf"/>
</dbReference>
<evidence type="ECO:0000256" key="1">
    <source>
        <dbReference type="ARBA" id="ARBA00004196"/>
    </source>
</evidence>
<dbReference type="SUPFAM" id="SSF52833">
    <property type="entry name" value="Thioredoxin-like"/>
    <property type="match status" value="1"/>
</dbReference>
<dbReference type="InterPro" id="IPR013766">
    <property type="entry name" value="Thioredoxin_domain"/>
</dbReference>
<proteinExistence type="predicted"/>
<keyword evidence="3" id="KW-1015">Disulfide bond</keyword>
<dbReference type="Pfam" id="PF13905">
    <property type="entry name" value="Thioredoxin_8"/>
    <property type="match status" value="1"/>
</dbReference>
<dbReference type="KEGG" id="psac:PSM36_0991"/>
<keyword evidence="2" id="KW-0201">Cytochrome c-type biogenesis</keyword>
<dbReference type="PANTHER" id="PTHR42852">
    <property type="entry name" value="THIOL:DISULFIDE INTERCHANGE PROTEIN DSBE"/>
    <property type="match status" value="1"/>
</dbReference>
<dbReference type="EMBL" id="LT605205">
    <property type="protein sequence ID" value="SCD19817.1"/>
    <property type="molecule type" value="Genomic_DNA"/>
</dbReference>
<sequence length="375" mass="42323">MLVGAVLFSCKQGETFKVTGNIGSAEGDTLYLEHRALAGVRALDSTVLKKDGAFAFKQSAPENPEFYQLRIGKRIAAFAVDSTETLRISANASDWYNSFTVEDSPTNDQMKEVDLLTRSAARKIDELEKNHKSGLIDEMAFIEQLDSALQDYKREVSRLILGNPSGATAYYAVFQKINNYLIFDPYNRQDYAMFGAVATSWNRYYPDTERTKHLYEFTMNALKTRRLQEQQAKLLENIPVEEGAGLPDIVLSGVDGRKMALSSLTGKVVLLDFVVYGADFSPKHNMDLNNLYARYQSRGFEIYQISFDSDEHFWKTSAANLPWLTVRDSRSVNSTLLATYNVRQIPTAFLINREGDIVARIENYAQLTGELDKVL</sequence>